<dbReference type="FunFam" id="3.20.10.10:FF:000002">
    <property type="entry name" value="D-alanine aminotransferase"/>
    <property type="match status" value="1"/>
</dbReference>
<sequence>MITGKVWVNGKIVPIEEACISVLDHGFLYGHGVFETMRTYAGRTFLFREHLERMRSSAALIRIVVPFTDRQLEQGISELLMENRLTEAYVRITVSRGAGPMGIRGEFGSPTVLIFAKPLPLLPEEVYLLGRDLCILQTRRNSPETGTRIKSLNYLNSLLGAWEAEERGYAEGIMLDAKGNIAEGTVSNLFFVEEDHLVTPSPDTGLLTGVTRSYVLTIAKSLGIETVEAAFSTERLKRFSEGFTTNSLSGIVPIRSVEGQLFPECPGPVTSLFMERHKLVVKEGAFDHGV</sequence>
<dbReference type="InterPro" id="IPR001544">
    <property type="entry name" value="Aminotrans_IV"/>
</dbReference>
<comment type="cofactor">
    <cofactor evidence="1 6">
        <name>pyridoxal 5'-phosphate</name>
        <dbReference type="ChEBI" id="CHEBI:597326"/>
    </cofactor>
</comment>
<keyword evidence="8" id="KW-1185">Reference proteome</keyword>
<dbReference type="PROSITE" id="PS00770">
    <property type="entry name" value="AA_TRANSFER_CLASS_4"/>
    <property type="match status" value="1"/>
</dbReference>
<keyword evidence="7" id="KW-0456">Lyase</keyword>
<dbReference type="Pfam" id="PF01063">
    <property type="entry name" value="Aminotran_4"/>
    <property type="match status" value="1"/>
</dbReference>
<proteinExistence type="inferred from homology"/>
<evidence type="ECO:0000313" key="8">
    <source>
        <dbReference type="Proteomes" id="UP000217785"/>
    </source>
</evidence>
<evidence type="ECO:0000313" key="7">
    <source>
        <dbReference type="EMBL" id="GAX88636.1"/>
    </source>
</evidence>
<dbReference type="PANTHER" id="PTHR42743:SF11">
    <property type="entry name" value="AMINODEOXYCHORISMATE LYASE"/>
    <property type="match status" value="1"/>
</dbReference>
<dbReference type="InterPro" id="IPR043131">
    <property type="entry name" value="BCAT-like_N"/>
</dbReference>
<dbReference type="Gene3D" id="3.30.470.10">
    <property type="match status" value="1"/>
</dbReference>
<evidence type="ECO:0000256" key="1">
    <source>
        <dbReference type="ARBA" id="ARBA00001933"/>
    </source>
</evidence>
<dbReference type="RefSeq" id="WP_096180335.1">
    <property type="nucleotide sequence ID" value="NZ_BDUF01000007.1"/>
</dbReference>
<evidence type="ECO:0000256" key="2">
    <source>
        <dbReference type="ARBA" id="ARBA00009320"/>
    </source>
</evidence>
<dbReference type="EMBL" id="BDUF01000007">
    <property type="protein sequence ID" value="GAX88636.1"/>
    <property type="molecule type" value="Genomic_DNA"/>
</dbReference>
<dbReference type="AlphaFoldDB" id="A0A292YHW8"/>
<comment type="subunit">
    <text evidence="3">Homodimer.</text>
</comment>
<dbReference type="Gene3D" id="3.20.10.10">
    <property type="entry name" value="D-amino Acid Aminotransferase, subunit A, domain 2"/>
    <property type="match status" value="1"/>
</dbReference>
<dbReference type="GO" id="GO:0005829">
    <property type="term" value="C:cytosol"/>
    <property type="evidence" value="ECO:0007669"/>
    <property type="project" value="TreeGrafter"/>
</dbReference>
<evidence type="ECO:0000256" key="4">
    <source>
        <dbReference type="ARBA" id="ARBA00022898"/>
    </source>
</evidence>
<dbReference type="InterPro" id="IPR043132">
    <property type="entry name" value="BCAT-like_C"/>
</dbReference>
<comment type="caution">
    <text evidence="7">The sequence shown here is derived from an EMBL/GenBank/DDBJ whole genome shotgun (WGS) entry which is preliminary data.</text>
</comment>
<comment type="similarity">
    <text evidence="2 5">Belongs to the class-IV pyridoxal-phosphate-dependent aminotransferase family.</text>
</comment>
<dbReference type="GO" id="GO:0008652">
    <property type="term" value="P:amino acid biosynthetic process"/>
    <property type="evidence" value="ECO:0007669"/>
    <property type="project" value="UniProtKB-ARBA"/>
</dbReference>
<dbReference type="InterPro" id="IPR050571">
    <property type="entry name" value="Class-IV_PLP-Dep_Aminotrnsfr"/>
</dbReference>
<organism evidence="7 8">
    <name type="scientific">Effusibacillus lacus</name>
    <dbReference type="NCBI Taxonomy" id="1348429"/>
    <lineage>
        <taxon>Bacteria</taxon>
        <taxon>Bacillati</taxon>
        <taxon>Bacillota</taxon>
        <taxon>Bacilli</taxon>
        <taxon>Bacillales</taxon>
        <taxon>Alicyclobacillaceae</taxon>
        <taxon>Effusibacillus</taxon>
    </lineage>
</organism>
<dbReference type="Proteomes" id="UP000217785">
    <property type="component" value="Unassembled WGS sequence"/>
</dbReference>
<dbReference type="GO" id="GO:0046394">
    <property type="term" value="P:carboxylic acid biosynthetic process"/>
    <property type="evidence" value="ECO:0007669"/>
    <property type="project" value="UniProtKB-ARBA"/>
</dbReference>
<protein>
    <submittedName>
        <fullName evidence="7">4-amino-4-deoxychorismate lyase</fullName>
    </submittedName>
</protein>
<evidence type="ECO:0000256" key="6">
    <source>
        <dbReference type="RuleBase" id="RU004516"/>
    </source>
</evidence>
<evidence type="ECO:0000256" key="5">
    <source>
        <dbReference type="RuleBase" id="RU004106"/>
    </source>
</evidence>
<dbReference type="InterPro" id="IPR018300">
    <property type="entry name" value="Aminotrans_IV_CS"/>
</dbReference>
<dbReference type="PANTHER" id="PTHR42743">
    <property type="entry name" value="AMINO-ACID AMINOTRANSFERASE"/>
    <property type="match status" value="1"/>
</dbReference>
<dbReference type="CDD" id="cd00449">
    <property type="entry name" value="PLPDE_IV"/>
    <property type="match status" value="1"/>
</dbReference>
<dbReference type="InterPro" id="IPR036038">
    <property type="entry name" value="Aminotransferase-like"/>
</dbReference>
<gene>
    <name evidence="7" type="ORF">EFBL_0248</name>
</gene>
<keyword evidence="4 6" id="KW-0663">Pyridoxal phosphate</keyword>
<name>A0A292YHW8_9BACL</name>
<dbReference type="SUPFAM" id="SSF56752">
    <property type="entry name" value="D-aminoacid aminotransferase-like PLP-dependent enzymes"/>
    <property type="match status" value="1"/>
</dbReference>
<dbReference type="OrthoDB" id="9805628at2"/>
<accession>A0A292YHW8</accession>
<evidence type="ECO:0000256" key="3">
    <source>
        <dbReference type="ARBA" id="ARBA00011738"/>
    </source>
</evidence>
<dbReference type="GO" id="GO:0016829">
    <property type="term" value="F:lyase activity"/>
    <property type="evidence" value="ECO:0007669"/>
    <property type="project" value="UniProtKB-KW"/>
</dbReference>
<reference evidence="8" key="1">
    <citation type="submission" date="2017-07" db="EMBL/GenBank/DDBJ databases">
        <title>Draft genome sequence of Effusibacillus lacus strain skLN1.</title>
        <authorList>
            <person name="Watanabe M."/>
            <person name="Kojima H."/>
            <person name="Fukui M."/>
        </authorList>
    </citation>
    <scope>NUCLEOTIDE SEQUENCE [LARGE SCALE GENOMIC DNA]</scope>
    <source>
        <strain evidence="8">skLN1</strain>
    </source>
</reference>